<proteinExistence type="predicted"/>
<name>A0ABN1UZK1_9ACTN</name>
<evidence type="ECO:0008006" key="4">
    <source>
        <dbReference type="Google" id="ProtNLM"/>
    </source>
</evidence>
<dbReference type="EMBL" id="BAAAKV010000046">
    <property type="protein sequence ID" value="GAA1184681.1"/>
    <property type="molecule type" value="Genomic_DNA"/>
</dbReference>
<dbReference type="PANTHER" id="PTHR36844">
    <property type="entry name" value="PROTEASE PRSW"/>
    <property type="match status" value="1"/>
</dbReference>
<keyword evidence="1" id="KW-0472">Membrane</keyword>
<dbReference type="RefSeq" id="WP_344280350.1">
    <property type="nucleotide sequence ID" value="NZ_BAAAKV010000046.1"/>
</dbReference>
<dbReference type="Pfam" id="PF13367">
    <property type="entry name" value="PrsW-protease"/>
    <property type="match status" value="1"/>
</dbReference>
<comment type="caution">
    <text evidence="2">The sequence shown here is derived from an EMBL/GenBank/DDBJ whole genome shotgun (WGS) entry which is preliminary data.</text>
</comment>
<feature type="transmembrane region" description="Helical" evidence="1">
    <location>
        <begin position="82"/>
        <end position="102"/>
    </location>
</feature>
<reference evidence="2 3" key="1">
    <citation type="journal article" date="2019" name="Int. J. Syst. Evol. Microbiol.">
        <title>The Global Catalogue of Microorganisms (GCM) 10K type strain sequencing project: providing services to taxonomists for standard genome sequencing and annotation.</title>
        <authorList>
            <consortium name="The Broad Institute Genomics Platform"/>
            <consortium name="The Broad Institute Genome Sequencing Center for Infectious Disease"/>
            <person name="Wu L."/>
            <person name="Ma J."/>
        </authorList>
    </citation>
    <scope>NUCLEOTIDE SEQUENCE [LARGE SCALE GENOMIC DNA]</scope>
    <source>
        <strain evidence="2 3">JCM 12696</strain>
    </source>
</reference>
<feature type="transmembrane region" description="Helical" evidence="1">
    <location>
        <begin position="24"/>
        <end position="45"/>
    </location>
</feature>
<evidence type="ECO:0000313" key="2">
    <source>
        <dbReference type="EMBL" id="GAA1184681.1"/>
    </source>
</evidence>
<keyword evidence="1" id="KW-0812">Transmembrane</keyword>
<dbReference type="InterPro" id="IPR026898">
    <property type="entry name" value="PrsW"/>
</dbReference>
<feature type="transmembrane region" description="Helical" evidence="1">
    <location>
        <begin position="197"/>
        <end position="224"/>
    </location>
</feature>
<evidence type="ECO:0000313" key="3">
    <source>
        <dbReference type="Proteomes" id="UP001501371"/>
    </source>
</evidence>
<keyword evidence="3" id="KW-1185">Reference proteome</keyword>
<dbReference type="PANTHER" id="PTHR36844:SF1">
    <property type="entry name" value="PROTEASE PRSW"/>
    <property type="match status" value="1"/>
</dbReference>
<keyword evidence="1" id="KW-1133">Transmembrane helix</keyword>
<sequence>MTGPALPAAYTAVRRSWRRGPARWLGGGLCLLGALLTLAEFAAVIRVFSGPASLALLLLLFTVGIGVAVLGRVRPFRPPPRAWAWSGVAWGATAAAGCAIVANTGLQGIWAKTAGIAFASRWAAALTAPLNEELFKLAGVALIALGARSRVRGPLDGFFLGAFTGLGFQVVENWTYAMNSVLMGGGVDGSADVLRSFLTRVLVTGLGTHWALSAVAGTAVGILLAHDDRRRRAGPAVLCVLTAMGMHALFDAPVLTSAAGIVAKVVLNFLIAAGFYLTLRHRARRRARVFLRSPRTDLSLTLLTRRSRRRALRTLPPARRPAAERRAQGYLDLVEEVAADSTRGPA</sequence>
<feature type="transmembrane region" description="Helical" evidence="1">
    <location>
        <begin position="51"/>
        <end position="70"/>
    </location>
</feature>
<organism evidence="2 3">
    <name type="scientific">Streptomyces hebeiensis</name>
    <dbReference type="NCBI Taxonomy" id="229486"/>
    <lineage>
        <taxon>Bacteria</taxon>
        <taxon>Bacillati</taxon>
        <taxon>Actinomycetota</taxon>
        <taxon>Actinomycetes</taxon>
        <taxon>Kitasatosporales</taxon>
        <taxon>Streptomycetaceae</taxon>
        <taxon>Streptomyces</taxon>
    </lineage>
</organism>
<dbReference type="Proteomes" id="UP001501371">
    <property type="component" value="Unassembled WGS sequence"/>
</dbReference>
<protein>
    <recommendedName>
        <fullName evidence="4">PrsW family intramembrane metalloprotease</fullName>
    </recommendedName>
</protein>
<feature type="transmembrane region" description="Helical" evidence="1">
    <location>
        <begin position="261"/>
        <end position="279"/>
    </location>
</feature>
<gene>
    <name evidence="2" type="ORF">GCM10009654_47850</name>
</gene>
<feature type="transmembrane region" description="Helical" evidence="1">
    <location>
        <begin position="236"/>
        <end position="255"/>
    </location>
</feature>
<accession>A0ABN1UZK1</accession>
<evidence type="ECO:0000256" key="1">
    <source>
        <dbReference type="SAM" id="Phobius"/>
    </source>
</evidence>